<evidence type="ECO:0000256" key="2">
    <source>
        <dbReference type="SAM" id="Phobius"/>
    </source>
</evidence>
<evidence type="ECO:0000256" key="1">
    <source>
        <dbReference type="SAM" id="MobiDB-lite"/>
    </source>
</evidence>
<dbReference type="EMBL" id="JARJLG010000245">
    <property type="protein sequence ID" value="KAJ7723632.1"/>
    <property type="molecule type" value="Genomic_DNA"/>
</dbReference>
<feature type="region of interest" description="Disordered" evidence="1">
    <location>
        <begin position="167"/>
        <end position="186"/>
    </location>
</feature>
<organism evidence="3 4">
    <name type="scientific">Mycena maculata</name>
    <dbReference type="NCBI Taxonomy" id="230809"/>
    <lineage>
        <taxon>Eukaryota</taxon>
        <taxon>Fungi</taxon>
        <taxon>Dikarya</taxon>
        <taxon>Basidiomycota</taxon>
        <taxon>Agaricomycotina</taxon>
        <taxon>Agaricomycetes</taxon>
        <taxon>Agaricomycetidae</taxon>
        <taxon>Agaricales</taxon>
        <taxon>Marasmiineae</taxon>
        <taxon>Mycenaceae</taxon>
        <taxon>Mycena</taxon>
    </lineage>
</organism>
<keyword evidence="2" id="KW-0812">Transmembrane</keyword>
<evidence type="ECO:0000313" key="4">
    <source>
        <dbReference type="Proteomes" id="UP001215280"/>
    </source>
</evidence>
<accession>A0AAD7HLQ5</accession>
<protein>
    <submittedName>
        <fullName evidence="3">Uncharacterized protein</fullName>
    </submittedName>
</protein>
<sequence length="186" mass="19972">MVIVIPILSLLGFIASCIITVQAPTHIATNAQQRIALDVGLTPITVFTLLTNFYCTVLITWEIWRITKNCKPVGGTNLRASRLVVPLEIYLTSAQHFLAIVVESAAIYTFLNSTLQYIALNTFPPVAGIANGLIHVRVGLGQTVEQIYGSSKTSSSVVTSPMRFTAPQPSGIDSGENGTVGQISRV</sequence>
<evidence type="ECO:0000313" key="3">
    <source>
        <dbReference type="EMBL" id="KAJ7723632.1"/>
    </source>
</evidence>
<proteinExistence type="predicted"/>
<dbReference type="AlphaFoldDB" id="A0AAD7HLQ5"/>
<keyword evidence="2" id="KW-0472">Membrane</keyword>
<feature type="compositionally biased region" description="Polar residues" evidence="1">
    <location>
        <begin position="176"/>
        <end position="186"/>
    </location>
</feature>
<keyword evidence="2" id="KW-1133">Transmembrane helix</keyword>
<dbReference type="Proteomes" id="UP001215280">
    <property type="component" value="Unassembled WGS sequence"/>
</dbReference>
<name>A0AAD7HLQ5_9AGAR</name>
<keyword evidence="4" id="KW-1185">Reference proteome</keyword>
<feature type="transmembrane region" description="Helical" evidence="2">
    <location>
        <begin position="41"/>
        <end position="61"/>
    </location>
</feature>
<reference evidence="3" key="1">
    <citation type="submission" date="2023-03" db="EMBL/GenBank/DDBJ databases">
        <title>Massive genome expansion in bonnet fungi (Mycena s.s.) driven by repeated elements and novel gene families across ecological guilds.</title>
        <authorList>
            <consortium name="Lawrence Berkeley National Laboratory"/>
            <person name="Harder C.B."/>
            <person name="Miyauchi S."/>
            <person name="Viragh M."/>
            <person name="Kuo A."/>
            <person name="Thoen E."/>
            <person name="Andreopoulos B."/>
            <person name="Lu D."/>
            <person name="Skrede I."/>
            <person name="Drula E."/>
            <person name="Henrissat B."/>
            <person name="Morin E."/>
            <person name="Kohler A."/>
            <person name="Barry K."/>
            <person name="LaButti K."/>
            <person name="Morin E."/>
            <person name="Salamov A."/>
            <person name="Lipzen A."/>
            <person name="Mereny Z."/>
            <person name="Hegedus B."/>
            <person name="Baldrian P."/>
            <person name="Stursova M."/>
            <person name="Weitz H."/>
            <person name="Taylor A."/>
            <person name="Grigoriev I.V."/>
            <person name="Nagy L.G."/>
            <person name="Martin F."/>
            <person name="Kauserud H."/>
        </authorList>
    </citation>
    <scope>NUCLEOTIDE SEQUENCE</scope>
    <source>
        <strain evidence="3">CBHHK188m</strain>
    </source>
</reference>
<comment type="caution">
    <text evidence="3">The sequence shown here is derived from an EMBL/GenBank/DDBJ whole genome shotgun (WGS) entry which is preliminary data.</text>
</comment>
<gene>
    <name evidence="3" type="ORF">DFH07DRAFT_1005189</name>
</gene>